<evidence type="ECO:0000259" key="8">
    <source>
        <dbReference type="Pfam" id="PF01618"/>
    </source>
</evidence>
<evidence type="ECO:0000256" key="7">
    <source>
        <dbReference type="SAM" id="Phobius"/>
    </source>
</evidence>
<dbReference type="Pfam" id="PF01618">
    <property type="entry name" value="MotA_ExbB"/>
    <property type="match status" value="1"/>
</dbReference>
<dbReference type="RefSeq" id="WP_380689649.1">
    <property type="nucleotide sequence ID" value="NZ_JBHRSS010000004.1"/>
</dbReference>
<evidence type="ECO:0000313" key="9">
    <source>
        <dbReference type="EMBL" id="MFC3104477.1"/>
    </source>
</evidence>
<comment type="caution">
    <text evidence="9">The sequence shown here is derived from an EMBL/GenBank/DDBJ whole genome shotgun (WGS) entry which is preliminary data.</text>
</comment>
<evidence type="ECO:0000256" key="4">
    <source>
        <dbReference type="ARBA" id="ARBA00022989"/>
    </source>
</evidence>
<comment type="similarity">
    <text evidence="6">Belongs to the exbB/tolQ family.</text>
</comment>
<keyword evidence="6" id="KW-0813">Transport</keyword>
<comment type="subcellular location">
    <subcellularLocation>
        <location evidence="1">Cell membrane</location>
        <topology evidence="1">Multi-pass membrane protein</topology>
    </subcellularLocation>
    <subcellularLocation>
        <location evidence="6">Membrane</location>
        <topology evidence="6">Multi-pass membrane protein</topology>
    </subcellularLocation>
</comment>
<feature type="transmembrane region" description="Helical" evidence="7">
    <location>
        <begin position="154"/>
        <end position="175"/>
    </location>
</feature>
<evidence type="ECO:0000256" key="2">
    <source>
        <dbReference type="ARBA" id="ARBA00022475"/>
    </source>
</evidence>
<evidence type="ECO:0000256" key="6">
    <source>
        <dbReference type="RuleBase" id="RU004057"/>
    </source>
</evidence>
<dbReference type="EMBL" id="JBHRSS010000004">
    <property type="protein sequence ID" value="MFC3104477.1"/>
    <property type="molecule type" value="Genomic_DNA"/>
</dbReference>
<dbReference type="Proteomes" id="UP001595462">
    <property type="component" value="Unassembled WGS sequence"/>
</dbReference>
<keyword evidence="10" id="KW-1185">Reference proteome</keyword>
<name>A0ABV7ES90_9GAMM</name>
<keyword evidence="2" id="KW-1003">Cell membrane</keyword>
<reference evidence="10" key="1">
    <citation type="journal article" date="2019" name="Int. J. Syst. Evol. Microbiol.">
        <title>The Global Catalogue of Microorganisms (GCM) 10K type strain sequencing project: providing services to taxonomists for standard genome sequencing and annotation.</title>
        <authorList>
            <consortium name="The Broad Institute Genomics Platform"/>
            <consortium name="The Broad Institute Genome Sequencing Center for Infectious Disease"/>
            <person name="Wu L."/>
            <person name="Ma J."/>
        </authorList>
    </citation>
    <scope>NUCLEOTIDE SEQUENCE [LARGE SCALE GENOMIC DNA]</scope>
    <source>
        <strain evidence="10">KCTC 52640</strain>
    </source>
</reference>
<dbReference type="PANTHER" id="PTHR30625">
    <property type="entry name" value="PROTEIN TOLQ"/>
    <property type="match status" value="1"/>
</dbReference>
<evidence type="ECO:0000313" key="10">
    <source>
        <dbReference type="Proteomes" id="UP001595462"/>
    </source>
</evidence>
<evidence type="ECO:0000256" key="3">
    <source>
        <dbReference type="ARBA" id="ARBA00022692"/>
    </source>
</evidence>
<dbReference type="InterPro" id="IPR002898">
    <property type="entry name" value="MotA_ExbB_proton_chnl"/>
</dbReference>
<gene>
    <name evidence="9" type="ORF">ACFOSU_11320</name>
</gene>
<feature type="transmembrane region" description="Helical" evidence="7">
    <location>
        <begin position="6"/>
        <end position="27"/>
    </location>
</feature>
<organism evidence="9 10">
    <name type="scientific">Salinisphaera aquimarina</name>
    <dbReference type="NCBI Taxonomy" id="2094031"/>
    <lineage>
        <taxon>Bacteria</taxon>
        <taxon>Pseudomonadati</taxon>
        <taxon>Pseudomonadota</taxon>
        <taxon>Gammaproteobacteria</taxon>
        <taxon>Salinisphaerales</taxon>
        <taxon>Salinisphaeraceae</taxon>
        <taxon>Salinisphaera</taxon>
    </lineage>
</organism>
<protein>
    <submittedName>
        <fullName evidence="9">MotA/TolQ/ExbB proton channel family protein</fullName>
    </submittedName>
</protein>
<keyword evidence="5 7" id="KW-0472">Membrane</keyword>
<keyword evidence="4 7" id="KW-1133">Transmembrane helix</keyword>
<proteinExistence type="inferred from homology"/>
<keyword evidence="3 7" id="KW-0812">Transmembrane</keyword>
<keyword evidence="6" id="KW-0653">Protein transport</keyword>
<dbReference type="InterPro" id="IPR050790">
    <property type="entry name" value="ExbB/TolQ_transport"/>
</dbReference>
<feature type="transmembrane region" description="Helical" evidence="7">
    <location>
        <begin position="106"/>
        <end position="134"/>
    </location>
</feature>
<evidence type="ECO:0000256" key="5">
    <source>
        <dbReference type="ARBA" id="ARBA00023136"/>
    </source>
</evidence>
<dbReference type="PANTHER" id="PTHR30625:SF11">
    <property type="entry name" value="MOTA_TOLQ_EXBB PROTON CHANNEL DOMAIN-CONTAINING PROTEIN"/>
    <property type="match status" value="1"/>
</dbReference>
<feature type="domain" description="MotA/TolQ/ExbB proton channel" evidence="8">
    <location>
        <begin position="85"/>
        <end position="187"/>
    </location>
</feature>
<sequence>MGDMLAAGGWLMLPIALCSVIGLAIVIERAWMLRTERVAPSSLTAQMTQLARSAPLTAADRQALEAHCPLGKVWAEVVACRDAAIDVRRERIEEAGRRAAHEMTRYLNTLGTIAAVTPLLGLLGTVAGMIHIFSAMTEAGLGDAQALAGGIGQALVTTAAGLCVAIPALVAYRYFIGRVEQQGLMLEQMASRLIEAQRRTLAR</sequence>
<evidence type="ECO:0000256" key="1">
    <source>
        <dbReference type="ARBA" id="ARBA00004651"/>
    </source>
</evidence>
<accession>A0ABV7ES90</accession>